<sequence length="412" mass="47424">MLQRRFDTYEATSQATEAVSRSWPLLPDVGVLALVPDRWGDLWQSRHHVLSRLSRYFHVIWVSPSHAWRHTLRAVKTKAHCGAVTPVPPGLTVYEPELWLPKFYGPPWLRDLTFRIRLNRACDLLRRQGCQRLILYVWRPQFAPALSVVSHDLSCYHIVDDYAFAEVNWPLADAERQVIADVDQVFIHSPALLEKKGHLNTHTMFVPNGVDYQAYARPVAEPADLSSIPHPRIGYTGWLKKQLDWPLLADLAQRHPEWSFVFVGARSPSHREIAGVIEALERRPNVYFLGAKPFHELARYPQHFDVCMMPYRADDYTKYIYPLKLHEYLASGRPAVGTRIRSLEAFAHVVTLPHTRQEWSEAIAAALQPETNGCVHQSSRQAIAQQHDWDLLVAKIARTMATRLDLEMTEMK</sequence>
<dbReference type="HOGENOM" id="CLU_041132_2_0_7"/>
<gene>
    <name evidence="1" type="ORF">ETSY1_36595</name>
</gene>
<keyword evidence="2" id="KW-1185">Reference proteome</keyword>
<evidence type="ECO:0000313" key="2">
    <source>
        <dbReference type="Proteomes" id="UP000019141"/>
    </source>
</evidence>
<evidence type="ECO:0008006" key="3">
    <source>
        <dbReference type="Google" id="ProtNLM"/>
    </source>
</evidence>
<organism evidence="1 2">
    <name type="scientific">Entotheonella factor</name>
    <dbReference type="NCBI Taxonomy" id="1429438"/>
    <lineage>
        <taxon>Bacteria</taxon>
        <taxon>Pseudomonadati</taxon>
        <taxon>Nitrospinota/Tectimicrobiota group</taxon>
        <taxon>Candidatus Tectimicrobiota</taxon>
        <taxon>Candidatus Entotheonellia</taxon>
        <taxon>Candidatus Entotheonellales</taxon>
        <taxon>Candidatus Entotheonellaceae</taxon>
        <taxon>Candidatus Entotheonella</taxon>
    </lineage>
</organism>
<dbReference type="SUPFAM" id="SSF53756">
    <property type="entry name" value="UDP-Glycosyltransferase/glycogen phosphorylase"/>
    <property type="match status" value="1"/>
</dbReference>
<dbReference type="Proteomes" id="UP000019141">
    <property type="component" value="Unassembled WGS sequence"/>
</dbReference>
<dbReference type="AlphaFoldDB" id="W4L7L7"/>
<dbReference type="GO" id="GO:0016757">
    <property type="term" value="F:glycosyltransferase activity"/>
    <property type="evidence" value="ECO:0007669"/>
    <property type="project" value="TreeGrafter"/>
</dbReference>
<protein>
    <recommendedName>
        <fullName evidence="3">Glycosyltransferase family 1 protein</fullName>
    </recommendedName>
</protein>
<proteinExistence type="predicted"/>
<reference evidence="1 2" key="1">
    <citation type="journal article" date="2014" name="Nature">
        <title>An environmental bacterial taxon with a large and distinct metabolic repertoire.</title>
        <authorList>
            <person name="Wilson M.C."/>
            <person name="Mori T."/>
            <person name="Ruckert C."/>
            <person name="Uria A.R."/>
            <person name="Helf M.J."/>
            <person name="Takada K."/>
            <person name="Gernert C."/>
            <person name="Steffens U.A."/>
            <person name="Heycke N."/>
            <person name="Schmitt S."/>
            <person name="Rinke C."/>
            <person name="Helfrich E.J."/>
            <person name="Brachmann A.O."/>
            <person name="Gurgui C."/>
            <person name="Wakimoto T."/>
            <person name="Kracht M."/>
            <person name="Crusemann M."/>
            <person name="Hentschel U."/>
            <person name="Abe I."/>
            <person name="Matsunaga S."/>
            <person name="Kalinowski J."/>
            <person name="Takeyama H."/>
            <person name="Piel J."/>
        </authorList>
    </citation>
    <scope>NUCLEOTIDE SEQUENCE [LARGE SCALE GENOMIC DNA]</scope>
    <source>
        <strain evidence="2">TSY1</strain>
    </source>
</reference>
<dbReference type="Gene3D" id="3.40.50.2000">
    <property type="entry name" value="Glycogen Phosphorylase B"/>
    <property type="match status" value="1"/>
</dbReference>
<dbReference type="InterPro" id="IPR050194">
    <property type="entry name" value="Glycosyltransferase_grp1"/>
</dbReference>
<dbReference type="PANTHER" id="PTHR45947">
    <property type="entry name" value="SULFOQUINOVOSYL TRANSFERASE SQD2"/>
    <property type="match status" value="1"/>
</dbReference>
<accession>W4L7L7</accession>
<dbReference type="Pfam" id="PF13692">
    <property type="entry name" value="Glyco_trans_1_4"/>
    <property type="match status" value="1"/>
</dbReference>
<evidence type="ECO:0000313" key="1">
    <source>
        <dbReference type="EMBL" id="ETW94037.1"/>
    </source>
</evidence>
<comment type="caution">
    <text evidence="1">The sequence shown here is derived from an EMBL/GenBank/DDBJ whole genome shotgun (WGS) entry which is preliminary data.</text>
</comment>
<dbReference type="PANTHER" id="PTHR45947:SF15">
    <property type="entry name" value="TEICHURONIC ACID BIOSYNTHESIS GLYCOSYLTRANSFERASE TUAC-RELATED"/>
    <property type="match status" value="1"/>
</dbReference>
<dbReference type="EMBL" id="AZHW01001129">
    <property type="protein sequence ID" value="ETW94037.1"/>
    <property type="molecule type" value="Genomic_DNA"/>
</dbReference>
<name>W4L7L7_ENTF1</name>